<reference evidence="1 2" key="1">
    <citation type="journal article" date="2019" name="Sci. Rep.">
        <title>Orb-weaving spider Araneus ventricosus genome elucidates the spidroin gene catalogue.</title>
        <authorList>
            <person name="Kono N."/>
            <person name="Nakamura H."/>
            <person name="Ohtoshi R."/>
            <person name="Moran D.A.P."/>
            <person name="Shinohara A."/>
            <person name="Yoshida Y."/>
            <person name="Fujiwara M."/>
            <person name="Mori M."/>
            <person name="Tomita M."/>
            <person name="Arakawa K."/>
        </authorList>
    </citation>
    <scope>NUCLEOTIDE SEQUENCE [LARGE SCALE GENOMIC DNA]</scope>
</reference>
<dbReference type="EMBL" id="BGPR01029413">
    <property type="protein sequence ID" value="GBO01170.1"/>
    <property type="molecule type" value="Genomic_DNA"/>
</dbReference>
<comment type="caution">
    <text evidence="1">The sequence shown here is derived from an EMBL/GenBank/DDBJ whole genome shotgun (WGS) entry which is preliminary data.</text>
</comment>
<dbReference type="Proteomes" id="UP000499080">
    <property type="component" value="Unassembled WGS sequence"/>
</dbReference>
<accession>A0A4Y2TP61</accession>
<evidence type="ECO:0000313" key="1">
    <source>
        <dbReference type="EMBL" id="GBO01170.1"/>
    </source>
</evidence>
<protein>
    <submittedName>
        <fullName evidence="1">Uncharacterized protein</fullName>
    </submittedName>
</protein>
<organism evidence="1 2">
    <name type="scientific">Araneus ventricosus</name>
    <name type="common">Orbweaver spider</name>
    <name type="synonym">Epeira ventricosa</name>
    <dbReference type="NCBI Taxonomy" id="182803"/>
    <lineage>
        <taxon>Eukaryota</taxon>
        <taxon>Metazoa</taxon>
        <taxon>Ecdysozoa</taxon>
        <taxon>Arthropoda</taxon>
        <taxon>Chelicerata</taxon>
        <taxon>Arachnida</taxon>
        <taxon>Araneae</taxon>
        <taxon>Araneomorphae</taxon>
        <taxon>Entelegynae</taxon>
        <taxon>Araneoidea</taxon>
        <taxon>Araneidae</taxon>
        <taxon>Araneus</taxon>
    </lineage>
</organism>
<proteinExistence type="predicted"/>
<dbReference type="AlphaFoldDB" id="A0A4Y2TP61"/>
<keyword evidence="2" id="KW-1185">Reference proteome</keyword>
<sequence length="193" mass="21950">MVTLSIRQSISVPQGWAWGGIRARPIRDAAVSARKRCRAFRPFRIPKKTTGDVRSRRKNALPRKRNVEENRSVKTHSFLSRDCSRLHYIPLMESGQLRVGACALEWVTWNRFRFCRSCVSEPFPLLEEKRRGGGLGGCVGMTRIRQVVKETSGACERCRHNGSVSFLLKSQPSNGGSHRFHSIIFIDSIVIRN</sequence>
<name>A0A4Y2TP61_ARAVE</name>
<gene>
    <name evidence="1" type="ORF">AVEN_48654_1</name>
</gene>
<evidence type="ECO:0000313" key="2">
    <source>
        <dbReference type="Proteomes" id="UP000499080"/>
    </source>
</evidence>